<gene>
    <name evidence="2" type="ORF">OSTQU699_LOCUS2506</name>
</gene>
<protein>
    <submittedName>
        <fullName evidence="2">Uncharacterized protein</fullName>
    </submittedName>
</protein>
<accession>A0A8S1IPT2</accession>
<keyword evidence="3" id="KW-1185">Reference proteome</keyword>
<evidence type="ECO:0000313" key="3">
    <source>
        <dbReference type="Proteomes" id="UP000708148"/>
    </source>
</evidence>
<evidence type="ECO:0000313" key="2">
    <source>
        <dbReference type="EMBL" id="CAD7697145.1"/>
    </source>
</evidence>
<name>A0A8S1IPT2_9CHLO</name>
<dbReference type="OrthoDB" id="365379at2759"/>
<organism evidence="2 3">
    <name type="scientific">Ostreobium quekettii</name>
    <dbReference type="NCBI Taxonomy" id="121088"/>
    <lineage>
        <taxon>Eukaryota</taxon>
        <taxon>Viridiplantae</taxon>
        <taxon>Chlorophyta</taxon>
        <taxon>core chlorophytes</taxon>
        <taxon>Ulvophyceae</taxon>
        <taxon>TCBD clade</taxon>
        <taxon>Bryopsidales</taxon>
        <taxon>Ostreobineae</taxon>
        <taxon>Ostreobiaceae</taxon>
        <taxon>Ostreobium</taxon>
    </lineage>
</organism>
<feature type="compositionally biased region" description="Basic residues" evidence="1">
    <location>
        <begin position="248"/>
        <end position="259"/>
    </location>
</feature>
<dbReference type="AlphaFoldDB" id="A0A8S1IPT2"/>
<dbReference type="EMBL" id="CAJHUC010000613">
    <property type="protein sequence ID" value="CAD7697145.1"/>
    <property type="molecule type" value="Genomic_DNA"/>
</dbReference>
<proteinExistence type="predicted"/>
<comment type="caution">
    <text evidence="2">The sequence shown here is derived from an EMBL/GenBank/DDBJ whole genome shotgun (WGS) entry which is preliminary data.</text>
</comment>
<dbReference type="Proteomes" id="UP000708148">
    <property type="component" value="Unassembled WGS sequence"/>
</dbReference>
<feature type="region of interest" description="Disordered" evidence="1">
    <location>
        <begin position="196"/>
        <end position="215"/>
    </location>
</feature>
<evidence type="ECO:0000256" key="1">
    <source>
        <dbReference type="SAM" id="MobiDB-lite"/>
    </source>
</evidence>
<sequence>MKMIRREVAPLCSTSLLRSAFVEHGRLRLSSSEVPDGLVHLAVAIDDVCPVRSVGCLRKWASGRRNPLCPLCAAPIHAIVLPNGEVEPVVPEEAKAEEEEPDLGCLDHAYFLAETQRLLSRAKAAQDAFYREAFGGGRRGSERAEDAVATLGGIVGSLLNHRQHLELELPFDPNSLLQELYNLDSIVHSVQAGTWESTNVSENPPPRRYGADDADSIHLNEGDVDIDEEELDRYIATHERCQAQTRRAPAHRGRHRKKQGLAAPRP</sequence>
<feature type="region of interest" description="Disordered" evidence="1">
    <location>
        <begin position="239"/>
        <end position="266"/>
    </location>
</feature>
<reference evidence="2" key="1">
    <citation type="submission" date="2020-12" db="EMBL/GenBank/DDBJ databases">
        <authorList>
            <person name="Iha C."/>
        </authorList>
    </citation>
    <scope>NUCLEOTIDE SEQUENCE</scope>
</reference>